<dbReference type="GO" id="GO:0016887">
    <property type="term" value="F:ATP hydrolysis activity"/>
    <property type="evidence" value="ECO:0007669"/>
    <property type="project" value="TreeGrafter"/>
</dbReference>
<dbReference type="Gene3D" id="3.40.50.300">
    <property type="entry name" value="P-loop containing nucleotide triphosphate hydrolases"/>
    <property type="match status" value="1"/>
</dbReference>
<keyword evidence="3" id="KW-0282">Flagellum</keyword>
<dbReference type="InterPro" id="IPR027417">
    <property type="entry name" value="P-loop_NTPase"/>
</dbReference>
<dbReference type="GO" id="GO:0051782">
    <property type="term" value="P:negative regulation of cell division"/>
    <property type="evidence" value="ECO:0007669"/>
    <property type="project" value="TreeGrafter"/>
</dbReference>
<dbReference type="AlphaFoldDB" id="A0A7U6GIN9"/>
<accession>A0A7U6GIN9</accession>
<keyword evidence="3" id="KW-0966">Cell projection</keyword>
<dbReference type="SUPFAM" id="SSF52540">
    <property type="entry name" value="P-loop containing nucleoside triphosphate hydrolases"/>
    <property type="match status" value="1"/>
</dbReference>
<dbReference type="PANTHER" id="PTHR43384">
    <property type="entry name" value="SEPTUM SITE-DETERMINING PROTEIN MIND HOMOLOG, CHLOROPLASTIC-RELATED"/>
    <property type="match status" value="1"/>
</dbReference>
<gene>
    <name evidence="3" type="ORF">TBH_C1400</name>
</gene>
<evidence type="ECO:0000313" key="3">
    <source>
        <dbReference type="EMBL" id="BAO44323.1"/>
    </source>
</evidence>
<dbReference type="Proteomes" id="UP000031631">
    <property type="component" value="Chromosome"/>
</dbReference>
<dbReference type="InterPro" id="IPR050625">
    <property type="entry name" value="ParA/MinD_ATPase"/>
</dbReference>
<dbReference type="GO" id="GO:0009898">
    <property type="term" value="C:cytoplasmic side of plasma membrane"/>
    <property type="evidence" value="ECO:0007669"/>
    <property type="project" value="TreeGrafter"/>
</dbReference>
<dbReference type="EMBL" id="AP012273">
    <property type="protein sequence ID" value="BAO44323.1"/>
    <property type="molecule type" value="Genomic_DNA"/>
</dbReference>
<keyword evidence="1" id="KW-0547">Nucleotide-binding</keyword>
<dbReference type="PANTHER" id="PTHR43384:SF4">
    <property type="entry name" value="CELLULOSE BIOSYNTHESIS PROTEIN BCSQ-RELATED"/>
    <property type="match status" value="1"/>
</dbReference>
<evidence type="ECO:0000313" key="4">
    <source>
        <dbReference type="Proteomes" id="UP000031631"/>
    </source>
</evidence>
<keyword evidence="4" id="KW-1185">Reference proteome</keyword>
<evidence type="ECO:0000256" key="1">
    <source>
        <dbReference type="ARBA" id="ARBA00022741"/>
    </source>
</evidence>
<dbReference type="KEGG" id="tbn:TBH_C1400"/>
<evidence type="ECO:0000256" key="2">
    <source>
        <dbReference type="ARBA" id="ARBA00022840"/>
    </source>
</evidence>
<dbReference type="Pfam" id="PF10609">
    <property type="entry name" value="ParA"/>
    <property type="match status" value="1"/>
</dbReference>
<sequence>MLMYETAMTTKRPRDQAMGLRKIKQHRPVKVIAVTGGKGGVGKTNVAVNLSLSLAAAGNEVMLLDADFGLANVDVQLGLSPEYDLSHLISGERNLEEIIIQGPGGVKIIPASSGISRMADLSHQERAGIIHAFSELHCDVDYLVVDTSAGIADSVISFCKASHEVLVVVCDEPASITDAYALIKVLNREHGVNHFHVLANMVYSNRQGMDLYNKLSLAANHFLEASLSFLGIIPQDERLRQAVQKQKAVVALYPSSPSSSAFRKVAGNIEKWPGTQNASGQLEFFVERLIKSENELSRREP</sequence>
<keyword evidence="2" id="KW-0067">ATP-binding</keyword>
<protein>
    <submittedName>
        <fullName evidence="3">Flagellar biosynthesis protein FlhG</fullName>
    </submittedName>
</protein>
<dbReference type="CDD" id="cd02038">
    <property type="entry name" value="FlhG-like"/>
    <property type="match status" value="1"/>
</dbReference>
<name>A0A7U6GIN9_9GAMM</name>
<dbReference type="InterPro" id="IPR033875">
    <property type="entry name" value="FlhG"/>
</dbReference>
<dbReference type="GO" id="GO:0005524">
    <property type="term" value="F:ATP binding"/>
    <property type="evidence" value="ECO:0007669"/>
    <property type="project" value="UniProtKB-KW"/>
</dbReference>
<dbReference type="InterPro" id="IPR033756">
    <property type="entry name" value="YlxH/NBP35"/>
</dbReference>
<dbReference type="GO" id="GO:0005829">
    <property type="term" value="C:cytosol"/>
    <property type="evidence" value="ECO:0007669"/>
    <property type="project" value="TreeGrafter"/>
</dbReference>
<dbReference type="InterPro" id="IPR025501">
    <property type="entry name" value="MinD_FleN"/>
</dbReference>
<keyword evidence="3" id="KW-0969">Cilium</keyword>
<dbReference type="PIRSF" id="PIRSF003092">
    <property type="entry name" value="MinD"/>
    <property type="match status" value="1"/>
</dbReference>
<organism evidence="3 4">
    <name type="scientific">Thiolapillus brandeum</name>
    <dbReference type="NCBI Taxonomy" id="1076588"/>
    <lineage>
        <taxon>Bacteria</taxon>
        <taxon>Pseudomonadati</taxon>
        <taxon>Pseudomonadota</taxon>
        <taxon>Gammaproteobacteria</taxon>
        <taxon>Chromatiales</taxon>
        <taxon>Sedimenticolaceae</taxon>
        <taxon>Thiolapillus</taxon>
    </lineage>
</organism>
<reference evidence="3 4" key="1">
    <citation type="journal article" date="2014" name="PLoS ONE">
        <title>Physiological and genomic features of a novel sulfur-oxidizing gammaproteobacterium belonging to a previously uncultivated symbiotic lineage isolated from a hydrothermal vent.</title>
        <authorList>
            <person name="Nunoura T."/>
            <person name="Takaki Y."/>
            <person name="Kazama H."/>
            <person name="Kakuta J."/>
            <person name="Shimamura S."/>
            <person name="Makita H."/>
            <person name="Hirai M."/>
            <person name="Miyazaki M."/>
            <person name="Takai K."/>
        </authorList>
    </citation>
    <scope>NUCLEOTIDE SEQUENCE [LARGE SCALE GENOMIC DNA]</scope>
    <source>
        <strain evidence="3 4">Hiromi1</strain>
    </source>
</reference>
<proteinExistence type="predicted"/>